<feature type="compositionally biased region" description="Basic and acidic residues" evidence="1">
    <location>
        <begin position="136"/>
        <end position="146"/>
    </location>
</feature>
<organism evidence="2 3">
    <name type="scientific">Natrinema salifodinae</name>
    <dbReference type="NCBI Taxonomy" id="1202768"/>
    <lineage>
        <taxon>Archaea</taxon>
        <taxon>Methanobacteriati</taxon>
        <taxon>Methanobacteriota</taxon>
        <taxon>Stenosarchaea group</taxon>
        <taxon>Halobacteria</taxon>
        <taxon>Halobacteriales</taxon>
        <taxon>Natrialbaceae</taxon>
        <taxon>Natrinema</taxon>
    </lineage>
</organism>
<protein>
    <submittedName>
        <fullName evidence="2">Uncharacterized protein</fullName>
    </submittedName>
</protein>
<dbReference type="Pfam" id="PF19137">
    <property type="entry name" value="DUF5820"/>
    <property type="match status" value="1"/>
</dbReference>
<dbReference type="eggNOG" id="arCOG04630">
    <property type="taxonomic scope" value="Archaea"/>
</dbReference>
<dbReference type="RefSeq" id="WP_049991619.1">
    <property type="nucleotide sequence ID" value="NZ_FOIS01000002.1"/>
</dbReference>
<evidence type="ECO:0000313" key="2">
    <source>
        <dbReference type="EMBL" id="SEV95815.1"/>
    </source>
</evidence>
<dbReference type="OrthoDB" id="202378at2157"/>
<reference evidence="3" key="1">
    <citation type="submission" date="2016-10" db="EMBL/GenBank/DDBJ databases">
        <authorList>
            <person name="Varghese N."/>
        </authorList>
    </citation>
    <scope>NUCLEOTIDE SEQUENCE [LARGE SCALE GENOMIC DNA]</scope>
    <source>
        <strain evidence="3">CGMCC 1.12284</strain>
    </source>
</reference>
<evidence type="ECO:0000256" key="1">
    <source>
        <dbReference type="SAM" id="MobiDB-lite"/>
    </source>
</evidence>
<dbReference type="Proteomes" id="UP000183275">
    <property type="component" value="Unassembled WGS sequence"/>
</dbReference>
<sequence>MSDSDIDGGSDRSRLPDAWEVWSQGEDGRLVLAYRPDVFNADAFPAPCLPTLYLTHGKRTRRPGINPADTADAEDWFVTLYLEPDVSLNETLRFPTRDEALDRTVELARSFDAGEIDYRELYQVPREAYFERLDELTGRDDGEDGGRNGNGNGGGGDGGAAT</sequence>
<proteinExistence type="predicted"/>
<evidence type="ECO:0000313" key="3">
    <source>
        <dbReference type="Proteomes" id="UP000183275"/>
    </source>
</evidence>
<gene>
    <name evidence="2" type="ORF">SAMN05216285_1320</name>
</gene>
<dbReference type="InterPro" id="IPR043858">
    <property type="entry name" value="DUF5820"/>
</dbReference>
<dbReference type="AlphaFoldDB" id="A0A1I0N435"/>
<feature type="region of interest" description="Disordered" evidence="1">
    <location>
        <begin position="136"/>
        <end position="162"/>
    </location>
</feature>
<accession>A0A1I0N435</accession>
<name>A0A1I0N435_9EURY</name>
<feature type="compositionally biased region" description="Gly residues" evidence="1">
    <location>
        <begin position="147"/>
        <end position="162"/>
    </location>
</feature>
<dbReference type="EMBL" id="FOIS01000002">
    <property type="protein sequence ID" value="SEV95815.1"/>
    <property type="molecule type" value="Genomic_DNA"/>
</dbReference>
<keyword evidence="3" id="KW-1185">Reference proteome</keyword>